<dbReference type="EC" id="2.5.1.157" evidence="6"/>
<reference evidence="10 11" key="2">
    <citation type="journal article" date="2019" name="G3 (Bethesda)">
        <title>Hybrid Assembly of the Genome of the Entomopathogenic Nematode Steinernema carpocapsae Identifies the X-Chromosome.</title>
        <authorList>
            <person name="Serra L."/>
            <person name="Macchietto M."/>
            <person name="Macias-Munoz A."/>
            <person name="McGill C.J."/>
            <person name="Rodriguez I.M."/>
            <person name="Rodriguez B."/>
            <person name="Murad R."/>
            <person name="Mortazavi A."/>
        </authorList>
    </citation>
    <scope>NUCLEOTIDE SEQUENCE [LARGE SCALE GENOMIC DNA]</scope>
    <source>
        <strain evidence="10 11">ALL</strain>
    </source>
</reference>
<comment type="catalytic activity">
    <reaction evidence="6">
        <text>an N(1)-methylpseudouridine in rRNA + S-adenosyl-L-methionine = N(1)-methyl-N(3)-[(3S)-3-amino-3-carboxypropyl]pseudouridine in rRNA + S-methyl-5'-thioadenosine + H(+)</text>
        <dbReference type="Rhea" id="RHEA:63296"/>
        <dbReference type="Rhea" id="RHEA-COMP:11634"/>
        <dbReference type="Rhea" id="RHEA-COMP:16310"/>
        <dbReference type="ChEBI" id="CHEBI:15378"/>
        <dbReference type="ChEBI" id="CHEBI:17509"/>
        <dbReference type="ChEBI" id="CHEBI:59789"/>
        <dbReference type="ChEBI" id="CHEBI:74890"/>
        <dbReference type="ChEBI" id="CHEBI:146234"/>
        <dbReference type="EC" id="2.5.1.157"/>
    </reaction>
</comment>
<dbReference type="SUPFAM" id="SSF56112">
    <property type="entry name" value="Protein kinase-like (PK-like)"/>
    <property type="match status" value="1"/>
</dbReference>
<dbReference type="AlphaFoldDB" id="A0A4U5NZS7"/>
<comment type="function">
    <text evidence="6">Aminocarboxypropyltransferase that catalyzes the aminocarboxypropyl transfer on pseudouridine in 18S rRNA. It constitutes the last step in biosynthesis of the hypermodified N1-methyl-N3-(3-amino-3-carboxypropyl) pseudouridine (m1acp3-Psi).</text>
</comment>
<keyword evidence="3 6" id="KW-0698">rRNA processing</keyword>
<evidence type="ECO:0000259" key="8">
    <source>
        <dbReference type="Pfam" id="PF04034"/>
    </source>
</evidence>
<name>A0A4U5NZS7_STECR</name>
<keyword evidence="5 6" id="KW-0949">S-adenosyl-L-methionine</keyword>
<comment type="caution">
    <text evidence="6">Lacks conserved residue(s) required for the propagation of feature annotation.</text>
</comment>
<dbReference type="GO" id="GO:0106388">
    <property type="term" value="F:rRNA small subunit aminocarboxypropyltransferase activity"/>
    <property type="evidence" value="ECO:0007669"/>
    <property type="project" value="UniProtKB-EC"/>
</dbReference>
<feature type="binding site" evidence="6">
    <location>
        <position position="292"/>
    </location>
    <ligand>
        <name>S-adenosyl-L-methionine</name>
        <dbReference type="ChEBI" id="CHEBI:59789"/>
    </ligand>
</feature>
<gene>
    <name evidence="10" type="ORF">L596_013029</name>
</gene>
<protein>
    <recommendedName>
        <fullName evidence="6">18S rRNA aminocarboxypropyltransferase</fullName>
        <ecNumber evidence="6">2.5.1.157</ecNumber>
    </recommendedName>
</protein>
<keyword evidence="4 6" id="KW-0808">Transferase</keyword>
<dbReference type="EMBL" id="AZBU02000003">
    <property type="protein sequence ID" value="TKR88853.1"/>
    <property type="molecule type" value="Genomic_DNA"/>
</dbReference>
<feature type="domain" description="RNase L inhibitor RLI-like possible metal-binding" evidence="9">
    <location>
        <begin position="206"/>
        <end position="231"/>
    </location>
</feature>
<dbReference type="Pfam" id="PF04034">
    <property type="entry name" value="Ribo_biogen_C"/>
    <property type="match status" value="1"/>
</dbReference>
<feature type="region of interest" description="Disordered" evidence="7">
    <location>
        <begin position="15"/>
        <end position="47"/>
    </location>
</feature>
<keyword evidence="2 6" id="KW-0690">Ribosome biogenesis</keyword>
<reference evidence="10 11" key="1">
    <citation type="journal article" date="2015" name="Genome Biol.">
        <title>Comparative genomics of Steinernema reveals deeply conserved gene regulatory networks.</title>
        <authorList>
            <person name="Dillman A.R."/>
            <person name="Macchietto M."/>
            <person name="Porter C.F."/>
            <person name="Rogers A."/>
            <person name="Williams B."/>
            <person name="Antoshechkin I."/>
            <person name="Lee M.M."/>
            <person name="Goodwin Z."/>
            <person name="Lu X."/>
            <person name="Lewis E.E."/>
            <person name="Goodrich-Blair H."/>
            <person name="Stock S.P."/>
            <person name="Adams B.J."/>
            <person name="Sternberg P.W."/>
            <person name="Mortazavi A."/>
        </authorList>
    </citation>
    <scope>NUCLEOTIDE SEQUENCE [LARGE SCALE GENOMIC DNA]</scope>
    <source>
        <strain evidence="10 11">ALL</strain>
    </source>
</reference>
<dbReference type="GO" id="GO:1904047">
    <property type="term" value="F:S-adenosyl-L-methionine binding"/>
    <property type="evidence" value="ECO:0007669"/>
    <property type="project" value="UniProtKB-UniRule"/>
</dbReference>
<dbReference type="Proteomes" id="UP000298663">
    <property type="component" value="Unassembled WGS sequence"/>
</dbReference>
<dbReference type="Gene3D" id="1.10.510.10">
    <property type="entry name" value="Transferase(Phosphotransferase) domain 1"/>
    <property type="match status" value="1"/>
</dbReference>
<evidence type="ECO:0000256" key="1">
    <source>
        <dbReference type="ARBA" id="ARBA00022490"/>
    </source>
</evidence>
<accession>A0A4U5NZS7</accession>
<feature type="compositionally biased region" description="Basic and acidic residues" evidence="7">
    <location>
        <begin position="144"/>
        <end position="167"/>
    </location>
</feature>
<comment type="caution">
    <text evidence="10">The sequence shown here is derived from an EMBL/GenBank/DDBJ whole genome shotgun (WGS) entry which is preliminary data.</text>
</comment>
<feature type="binding site" evidence="6">
    <location>
        <position position="221"/>
    </location>
    <ligand>
        <name>S-adenosyl-L-methionine</name>
        <dbReference type="ChEBI" id="CHEBI:59789"/>
    </ligand>
</feature>
<keyword evidence="1" id="KW-0963">Cytoplasm</keyword>
<dbReference type="InterPro" id="IPR007177">
    <property type="entry name" value="Tsr3_C"/>
</dbReference>
<dbReference type="HAMAP" id="MF_01116">
    <property type="entry name" value="TSR3"/>
    <property type="match status" value="1"/>
</dbReference>
<comment type="similarity">
    <text evidence="6">Belongs to the TDD superfamily. TSR3 family.</text>
</comment>
<dbReference type="InterPro" id="IPR022968">
    <property type="entry name" value="Tsr3-like"/>
</dbReference>
<feature type="compositionally biased region" description="Basic residues" evidence="7">
    <location>
        <begin position="130"/>
        <end position="143"/>
    </location>
</feature>
<evidence type="ECO:0000313" key="10">
    <source>
        <dbReference type="EMBL" id="TKR88853.1"/>
    </source>
</evidence>
<evidence type="ECO:0000256" key="6">
    <source>
        <dbReference type="HAMAP-Rule" id="MF_03146"/>
    </source>
</evidence>
<dbReference type="InterPro" id="IPR011009">
    <property type="entry name" value="Kinase-like_dom_sf"/>
</dbReference>
<dbReference type="PANTHER" id="PTHR20426:SF0">
    <property type="entry name" value="18S RRNA AMINOCARBOXYPROPYLTRANSFERASE"/>
    <property type="match status" value="1"/>
</dbReference>
<dbReference type="PANTHER" id="PTHR20426">
    <property type="entry name" value="RIBOSOME BIOGENESIS PROTEIN TSR3 HOMOLOG"/>
    <property type="match status" value="1"/>
</dbReference>
<keyword evidence="11" id="KW-1185">Reference proteome</keyword>
<proteinExistence type="inferred from homology"/>
<evidence type="ECO:0000256" key="7">
    <source>
        <dbReference type="SAM" id="MobiDB-lite"/>
    </source>
</evidence>
<sequence>MASYQYGCLKTLSEARPQNAETPRRNTKSQLARSRRKNPDRVLRPVAHTVTGSNPPLVKHFLLFPCFPLFFSYRQRPFALHHLPLTGLAQPNPPPGSHHDFPAPLPPTSDLPARALSSHAVRPAGLKMPPKGKKSGAFGKTRHKESARIRGAKQKETERFEDRRPREEEEAEEDSSCSELEGHDTAEDSSDEEETNRITADQLACRLAMFDFNQCDPKRCSGRKLQRHGLIYTQKLGTKFGGLVLSPTGVSTLSPADRDFILQFGLCVVDCSWNQVEHTPIHRVKAQEHRLLPFLVAANPVNYGKPCRLTCAEAIAAGLYIIGEKPSCDLLMSKFKWGPNFVELNREALDIYAKCKDSKDVIAKQQEIMEQIDKEREELRAKPIDLPPGFSDEEEDQEEEEEVTMEHIDGVESMDLQYDFSIDEGSLLQGAEGRILSCVYLGKKAILKERFSKKYRHPDLDRTLTKDRMKGELKGIMRCMEGSVGHLKSQSDHDRSVLGVRHGESVLPDVRVPRAYFVNAEKSQIILERIEGIPVRVFINRHHDDAQNTEVKVTLTNLGHRIGKTISIIHKAGVVHGKLYFEAILQCSLGDLTTSNMMLENEDPEKLVMIDFGLASANPTPEDKGVDLYVLERAILSTHPFAEYLFDAILEGYKENGEKQFKVVNTKLDEIRMRGRKREMVG</sequence>
<organism evidence="10 11">
    <name type="scientific">Steinernema carpocapsae</name>
    <name type="common">Entomopathogenic nematode</name>
    <dbReference type="NCBI Taxonomy" id="34508"/>
    <lineage>
        <taxon>Eukaryota</taxon>
        <taxon>Metazoa</taxon>
        <taxon>Ecdysozoa</taxon>
        <taxon>Nematoda</taxon>
        <taxon>Chromadorea</taxon>
        <taxon>Rhabditida</taxon>
        <taxon>Tylenchina</taxon>
        <taxon>Panagrolaimomorpha</taxon>
        <taxon>Strongyloidoidea</taxon>
        <taxon>Steinernematidae</taxon>
        <taxon>Steinernema</taxon>
    </lineage>
</organism>
<evidence type="ECO:0000256" key="4">
    <source>
        <dbReference type="ARBA" id="ARBA00022679"/>
    </source>
</evidence>
<dbReference type="GO" id="GO:0030490">
    <property type="term" value="P:maturation of SSU-rRNA"/>
    <property type="evidence" value="ECO:0007669"/>
    <property type="project" value="TreeGrafter"/>
</dbReference>
<feature type="domain" description="16S/18S rRNA aminocarboxypropyltransferase Tsr3 C-terminal" evidence="8">
    <location>
        <begin position="243"/>
        <end position="369"/>
    </location>
</feature>
<dbReference type="InterPro" id="IPR007209">
    <property type="entry name" value="RNaseL-inhib-like_metal-bd_dom"/>
</dbReference>
<feature type="region of interest" description="Disordered" evidence="7">
    <location>
        <begin position="89"/>
        <end position="197"/>
    </location>
</feature>
<dbReference type="OrthoDB" id="3399at2759"/>
<evidence type="ECO:0000259" key="9">
    <source>
        <dbReference type="Pfam" id="PF04068"/>
    </source>
</evidence>
<dbReference type="NCBIfam" id="NF002621">
    <property type="entry name" value="PRK02287.1"/>
    <property type="match status" value="1"/>
</dbReference>
<feature type="binding site" evidence="6">
    <location>
        <position position="269"/>
    </location>
    <ligand>
        <name>S-adenosyl-L-methionine</name>
        <dbReference type="ChEBI" id="CHEBI:59789"/>
    </ligand>
</feature>
<evidence type="ECO:0000256" key="3">
    <source>
        <dbReference type="ARBA" id="ARBA00022552"/>
    </source>
</evidence>
<dbReference type="Pfam" id="PF04068">
    <property type="entry name" value="Fer4_RLI"/>
    <property type="match status" value="1"/>
</dbReference>
<evidence type="ECO:0000256" key="2">
    <source>
        <dbReference type="ARBA" id="ARBA00022517"/>
    </source>
</evidence>
<dbReference type="STRING" id="34508.A0A4U5NZS7"/>
<evidence type="ECO:0000256" key="5">
    <source>
        <dbReference type="ARBA" id="ARBA00022691"/>
    </source>
</evidence>
<dbReference type="GO" id="GO:0000455">
    <property type="term" value="P:enzyme-directed rRNA pseudouridine synthesis"/>
    <property type="evidence" value="ECO:0007669"/>
    <property type="project" value="UniProtKB-UniRule"/>
</dbReference>
<evidence type="ECO:0000313" key="11">
    <source>
        <dbReference type="Proteomes" id="UP000298663"/>
    </source>
</evidence>
<dbReference type="Gene3D" id="3.30.200.20">
    <property type="entry name" value="Phosphorylase Kinase, domain 1"/>
    <property type="match status" value="1"/>
</dbReference>